<accession>A0A6V7X3F7</accession>
<proteinExistence type="predicted"/>
<evidence type="ECO:0000256" key="1">
    <source>
        <dbReference type="ARBA" id="ARBA00022741"/>
    </source>
</evidence>
<name>A0A6V7X3F7_MELEN</name>
<dbReference type="EMBL" id="CAJEWN010001034">
    <property type="protein sequence ID" value="CAD2193507.1"/>
    <property type="molecule type" value="Genomic_DNA"/>
</dbReference>
<dbReference type="PROSITE" id="PS51419">
    <property type="entry name" value="RAB"/>
    <property type="match status" value="1"/>
</dbReference>
<comment type="caution">
    <text evidence="3">The sequence shown here is derived from an EMBL/GenBank/DDBJ whole genome shotgun (WGS) entry which is preliminary data.</text>
</comment>
<reference evidence="3 4" key="1">
    <citation type="submission" date="2020-08" db="EMBL/GenBank/DDBJ databases">
        <authorList>
            <person name="Koutsovoulos G."/>
            <person name="Danchin GJ E."/>
        </authorList>
    </citation>
    <scope>NUCLEOTIDE SEQUENCE [LARGE SCALE GENOMIC DNA]</scope>
</reference>
<dbReference type="GO" id="GO:0003924">
    <property type="term" value="F:GTPase activity"/>
    <property type="evidence" value="ECO:0007669"/>
    <property type="project" value="InterPro"/>
</dbReference>
<dbReference type="InterPro" id="IPR050227">
    <property type="entry name" value="Rab"/>
</dbReference>
<sequence length="93" mass="10852">MAATIGVDFRIRTITIDDKLVKLAIWDTAGQERFRTLTPSYYRGGLLIFWEFNLSINPSVTLKFILSILLFSFVSKNVFYNQTFNLRQTFLSF</sequence>
<dbReference type="Pfam" id="PF00071">
    <property type="entry name" value="Ras"/>
    <property type="match status" value="1"/>
</dbReference>
<dbReference type="InterPro" id="IPR001806">
    <property type="entry name" value="Small_GTPase"/>
</dbReference>
<evidence type="ECO:0000313" key="3">
    <source>
        <dbReference type="EMBL" id="CAD2193507.1"/>
    </source>
</evidence>
<dbReference type="Proteomes" id="UP000580250">
    <property type="component" value="Unassembled WGS sequence"/>
</dbReference>
<dbReference type="AlphaFoldDB" id="A0A6V7X3F7"/>
<evidence type="ECO:0000256" key="2">
    <source>
        <dbReference type="ARBA" id="ARBA00023134"/>
    </source>
</evidence>
<dbReference type="Gene3D" id="3.40.50.300">
    <property type="entry name" value="P-loop containing nucleotide triphosphate hydrolases"/>
    <property type="match status" value="1"/>
</dbReference>
<dbReference type="OrthoDB" id="9989112at2759"/>
<keyword evidence="2" id="KW-0342">GTP-binding</keyword>
<dbReference type="GO" id="GO:0005525">
    <property type="term" value="F:GTP binding"/>
    <property type="evidence" value="ECO:0007669"/>
    <property type="project" value="UniProtKB-KW"/>
</dbReference>
<dbReference type="SUPFAM" id="SSF52540">
    <property type="entry name" value="P-loop containing nucleoside triphosphate hydrolases"/>
    <property type="match status" value="1"/>
</dbReference>
<dbReference type="SMART" id="SM00175">
    <property type="entry name" value="RAB"/>
    <property type="match status" value="1"/>
</dbReference>
<organism evidence="3 4">
    <name type="scientific">Meloidogyne enterolobii</name>
    <name type="common">Root-knot nematode worm</name>
    <name type="synonym">Meloidogyne mayaguensis</name>
    <dbReference type="NCBI Taxonomy" id="390850"/>
    <lineage>
        <taxon>Eukaryota</taxon>
        <taxon>Metazoa</taxon>
        <taxon>Ecdysozoa</taxon>
        <taxon>Nematoda</taxon>
        <taxon>Chromadorea</taxon>
        <taxon>Rhabditida</taxon>
        <taxon>Tylenchina</taxon>
        <taxon>Tylenchomorpha</taxon>
        <taxon>Tylenchoidea</taxon>
        <taxon>Meloidogynidae</taxon>
        <taxon>Meloidogyninae</taxon>
        <taxon>Meloidogyne</taxon>
    </lineage>
</organism>
<protein>
    <submittedName>
        <fullName evidence="3">Uncharacterized protein</fullName>
    </submittedName>
</protein>
<dbReference type="PANTHER" id="PTHR47977">
    <property type="entry name" value="RAS-RELATED PROTEIN RAB"/>
    <property type="match status" value="1"/>
</dbReference>
<evidence type="ECO:0000313" key="4">
    <source>
        <dbReference type="Proteomes" id="UP000580250"/>
    </source>
</evidence>
<keyword evidence="1" id="KW-0547">Nucleotide-binding</keyword>
<gene>
    <name evidence="3" type="ORF">MENT_LOCUS46464</name>
</gene>
<dbReference type="InterPro" id="IPR027417">
    <property type="entry name" value="P-loop_NTPase"/>
</dbReference>